<dbReference type="GO" id="GO:0016491">
    <property type="term" value="F:oxidoreductase activity"/>
    <property type="evidence" value="ECO:0007669"/>
    <property type="project" value="InterPro"/>
</dbReference>
<dbReference type="Pfam" id="PF04954">
    <property type="entry name" value="SIP"/>
    <property type="match status" value="1"/>
</dbReference>
<dbReference type="InterPro" id="IPR039374">
    <property type="entry name" value="SIP_fam"/>
</dbReference>
<dbReference type="KEGG" id="ppel:H6H00_21740"/>
<dbReference type="SUPFAM" id="SSF63380">
    <property type="entry name" value="Riboflavin synthase domain-like"/>
    <property type="match status" value="1"/>
</dbReference>
<feature type="domain" description="FAD-binding FR-type" evidence="1">
    <location>
        <begin position="1"/>
        <end position="117"/>
    </location>
</feature>
<dbReference type="Proteomes" id="UP000515728">
    <property type="component" value="Chromosome"/>
</dbReference>
<proteinExistence type="predicted"/>
<evidence type="ECO:0000313" key="2">
    <source>
        <dbReference type="EMBL" id="QNG55750.1"/>
    </source>
</evidence>
<dbReference type="InterPro" id="IPR017938">
    <property type="entry name" value="Riboflavin_synthase-like_b-brl"/>
</dbReference>
<reference evidence="2 3" key="1">
    <citation type="submission" date="2020-08" db="EMBL/GenBank/DDBJ databases">
        <authorList>
            <person name="Mo P."/>
        </authorList>
    </citation>
    <scope>NUCLEOTIDE SEQUENCE [LARGE SCALE GENOMIC DNA]</scope>
    <source>
        <strain evidence="2 3">CGMCC 4.1532</strain>
    </source>
</reference>
<dbReference type="PANTHER" id="PTHR30157">
    <property type="entry name" value="FERRIC REDUCTASE, NADPH-DEPENDENT"/>
    <property type="match status" value="1"/>
</dbReference>
<keyword evidence="3" id="KW-1185">Reference proteome</keyword>
<sequence>MEQVEQLTPHLVRVVLGGDGLTGFSAGEFTDHYVKLAFPPPGAPYAVPFDAAEVRATLPRDQWPVQRTYTVRSWADGRLTIDFVVHGDTGVAGPWARSAQPGDLVALRGPGGAFAPDPDADWYLMAGDESALPAIAASLARVPRNRPVHVFLEADGPADELPLSSPGDLHVTWLHREADPTAPDLLLRAVEKLEFPPGRVCGFVHGEAVATRALRKHLLAERGVPRDALSISGYWRRTFTEDGWQSSKAEWNRAVEQDV</sequence>
<gene>
    <name evidence="2" type="ORF">H6H00_21740</name>
</gene>
<protein>
    <submittedName>
        <fullName evidence="2">Siderophore-interacting protein</fullName>
    </submittedName>
</protein>
<dbReference type="InterPro" id="IPR007037">
    <property type="entry name" value="SIP_rossman_dom"/>
</dbReference>
<accession>A0A7G7MSI9</accession>
<evidence type="ECO:0000259" key="1">
    <source>
        <dbReference type="PROSITE" id="PS51384"/>
    </source>
</evidence>
<dbReference type="InterPro" id="IPR039261">
    <property type="entry name" value="FNR_nucleotide-bd"/>
</dbReference>
<dbReference type="Pfam" id="PF08021">
    <property type="entry name" value="FAD_binding_9"/>
    <property type="match status" value="1"/>
</dbReference>
<dbReference type="CDD" id="cd06193">
    <property type="entry name" value="siderophore_interacting"/>
    <property type="match status" value="1"/>
</dbReference>
<dbReference type="Gene3D" id="2.40.30.10">
    <property type="entry name" value="Translation factors"/>
    <property type="match status" value="1"/>
</dbReference>
<dbReference type="EMBL" id="CP060131">
    <property type="protein sequence ID" value="QNG55750.1"/>
    <property type="molecule type" value="Genomic_DNA"/>
</dbReference>
<name>A0A7G7MSI9_9PSEU</name>
<organism evidence="2 3">
    <name type="scientific">Pseudonocardia petroleophila</name>
    <dbReference type="NCBI Taxonomy" id="37331"/>
    <lineage>
        <taxon>Bacteria</taxon>
        <taxon>Bacillati</taxon>
        <taxon>Actinomycetota</taxon>
        <taxon>Actinomycetes</taxon>
        <taxon>Pseudonocardiales</taxon>
        <taxon>Pseudonocardiaceae</taxon>
        <taxon>Pseudonocardia</taxon>
    </lineage>
</organism>
<dbReference type="FunFam" id="2.40.30.10:FF:000131">
    <property type="entry name" value="NADPH-dependent ferric siderophore reductase"/>
    <property type="match status" value="1"/>
</dbReference>
<dbReference type="PROSITE" id="PS51384">
    <property type="entry name" value="FAD_FR"/>
    <property type="match status" value="1"/>
</dbReference>
<dbReference type="InterPro" id="IPR013113">
    <property type="entry name" value="SIP_FAD-bd"/>
</dbReference>
<dbReference type="InterPro" id="IPR017927">
    <property type="entry name" value="FAD-bd_FR_type"/>
</dbReference>
<evidence type="ECO:0000313" key="3">
    <source>
        <dbReference type="Proteomes" id="UP000515728"/>
    </source>
</evidence>
<dbReference type="Gene3D" id="3.40.50.80">
    <property type="entry name" value="Nucleotide-binding domain of ferredoxin-NADP reductase (FNR) module"/>
    <property type="match status" value="1"/>
</dbReference>
<dbReference type="PANTHER" id="PTHR30157:SF0">
    <property type="entry name" value="NADPH-DEPENDENT FERRIC-CHELATE REDUCTASE"/>
    <property type="match status" value="1"/>
</dbReference>
<dbReference type="AlphaFoldDB" id="A0A7G7MSI9"/>